<reference evidence="1" key="1">
    <citation type="submission" date="2024-03" db="EMBL/GenBank/DDBJ databases">
        <title>Psychrobacter raelis sp. nov. isolated from a dog with peritonitis.</title>
        <authorList>
            <person name="Schiavone A."/>
            <person name="Manzulli V."/>
            <person name="Camarda A."/>
            <person name="Cafiero M.A."/>
            <person name="Vasco I."/>
            <person name="Marino L."/>
            <person name="Pennuzzi G."/>
            <person name="Serrecchia L."/>
            <person name="Galante D."/>
            <person name="Pugliese N."/>
        </authorList>
    </citation>
    <scope>NUCLEOTIDE SEQUENCE</scope>
    <source>
        <strain evidence="1">PraFG1</strain>
    </source>
</reference>
<name>A0AAT9PFJ5_9GAMM</name>
<sequence>MSDKVLAMENREGIVTAGQVVGLMDDISTCAALLDRIVADCKQRLFIASS</sequence>
<gene>
    <name evidence="1" type="ORF">MN210_05070</name>
</gene>
<evidence type="ECO:0000313" key="1">
    <source>
        <dbReference type="EMBL" id="UNK06061.1"/>
    </source>
</evidence>
<organism evidence="1 2">
    <name type="scientific">Psychrobacter raelei</name>
    <dbReference type="NCBI Taxonomy" id="2565531"/>
    <lineage>
        <taxon>Bacteria</taxon>
        <taxon>Pseudomonadati</taxon>
        <taxon>Pseudomonadota</taxon>
        <taxon>Gammaproteobacteria</taxon>
        <taxon>Moraxellales</taxon>
        <taxon>Moraxellaceae</taxon>
        <taxon>Psychrobacter</taxon>
    </lineage>
</organism>
<dbReference type="EMBL" id="CP093310">
    <property type="protein sequence ID" value="UNK06061.1"/>
    <property type="molecule type" value="Genomic_DNA"/>
</dbReference>
<keyword evidence="2" id="KW-1185">Reference proteome</keyword>
<dbReference type="AlphaFoldDB" id="A0AAT9PFJ5"/>
<protein>
    <submittedName>
        <fullName evidence="1">Uncharacterized protein</fullName>
    </submittedName>
</protein>
<proteinExistence type="predicted"/>
<dbReference type="KEGG" id="prae:MN210_05070"/>
<evidence type="ECO:0000313" key="2">
    <source>
        <dbReference type="Proteomes" id="UP000829560"/>
    </source>
</evidence>
<dbReference type="Proteomes" id="UP000829560">
    <property type="component" value="Chromosome"/>
</dbReference>
<dbReference type="RefSeq" id="WP_241879311.1">
    <property type="nucleotide sequence ID" value="NZ_CP093310.2"/>
</dbReference>
<accession>A0AAT9PFJ5</accession>